<comment type="caution">
    <text evidence="2">The sequence shown here is derived from an EMBL/GenBank/DDBJ whole genome shotgun (WGS) entry which is preliminary data.</text>
</comment>
<dbReference type="EMBL" id="CAKLPZ010000001">
    <property type="protein sequence ID" value="CAH0999288.1"/>
    <property type="molecule type" value="Genomic_DNA"/>
</dbReference>
<dbReference type="InterPro" id="IPR050640">
    <property type="entry name" value="Bact_2-comp_sensor_kinase"/>
</dbReference>
<dbReference type="RefSeq" id="WP_238749477.1">
    <property type="nucleotide sequence ID" value="NZ_CAKLPZ010000001.1"/>
</dbReference>
<dbReference type="InterPro" id="IPR036890">
    <property type="entry name" value="HATPase_C_sf"/>
</dbReference>
<reference evidence="2" key="1">
    <citation type="submission" date="2021-12" db="EMBL/GenBank/DDBJ databases">
        <authorList>
            <person name="Rodrigo-Torres L."/>
            <person name="Arahal R. D."/>
            <person name="Lucena T."/>
        </authorList>
    </citation>
    <scope>NUCLEOTIDE SEQUENCE</scope>
    <source>
        <strain evidence="2">CECT 8419</strain>
    </source>
</reference>
<dbReference type="SUPFAM" id="SSF48452">
    <property type="entry name" value="TPR-like"/>
    <property type="match status" value="1"/>
</dbReference>
<dbReference type="SUPFAM" id="SSF55874">
    <property type="entry name" value="ATPase domain of HSP90 chaperone/DNA topoisomerase II/histidine kinase"/>
    <property type="match status" value="1"/>
</dbReference>
<dbReference type="InterPro" id="IPR011990">
    <property type="entry name" value="TPR-like_helical_dom_sf"/>
</dbReference>
<dbReference type="InterPro" id="IPR010559">
    <property type="entry name" value="Sig_transdc_His_kin_internal"/>
</dbReference>
<evidence type="ECO:0000313" key="3">
    <source>
        <dbReference type="Proteomes" id="UP000837803"/>
    </source>
</evidence>
<feature type="domain" description="Signal transduction histidine kinase internal region" evidence="1">
    <location>
        <begin position="424"/>
        <end position="501"/>
    </location>
</feature>
<evidence type="ECO:0000259" key="1">
    <source>
        <dbReference type="Pfam" id="PF06580"/>
    </source>
</evidence>
<dbReference type="Proteomes" id="UP000837803">
    <property type="component" value="Unassembled WGS sequence"/>
</dbReference>
<gene>
    <name evidence="2" type="ORF">LEM8419_00586</name>
</gene>
<dbReference type="InterPro" id="IPR019734">
    <property type="entry name" value="TPR_rpt"/>
</dbReference>
<name>A0ABM9AXB2_9BACT</name>
<dbReference type="PANTHER" id="PTHR34220">
    <property type="entry name" value="SENSOR HISTIDINE KINASE YPDA"/>
    <property type="match status" value="1"/>
</dbReference>
<dbReference type="Gene3D" id="3.30.565.10">
    <property type="entry name" value="Histidine kinase-like ATPase, C-terminal domain"/>
    <property type="match status" value="1"/>
</dbReference>
<dbReference type="SMART" id="SM00028">
    <property type="entry name" value="TPR"/>
    <property type="match status" value="4"/>
</dbReference>
<evidence type="ECO:0000313" key="2">
    <source>
        <dbReference type="EMBL" id="CAH0999288.1"/>
    </source>
</evidence>
<sequence>MPAPPTPAAFTRIEVINDLLHRCVYTDPVRARTLLDEYQEHLTVLGTELQSLQDRTGEDYAFNYARYLASLESQEYHHQAAAAPFAAAIAIAERRDDIGDKLEIYLDYIGHLANLGKIEAASDYLDTCYRLLESYPSDQYRARAASRHGYLYLLYFGYPKATRKFLEAETLLEGGTFTLTPKDHYFYALTQAGLGAVCQSSGERQGAIVAFQRAIERCEQIGLRARLPWHQLNLGKELLASGEYQHALTYFQAVVESAAHGSTQALAATYANMGYCYHHLDEAAQATHYLAEAEALYRSEQVPDRVQLAIVGSMRATLLLDSGRWAEAIEQLQLILAQVPVDDRTSDPQLLSLTADAYLYLSVACEHTDDFRAAYAHHRTYDHYNQRYHTQIDLMRQQQFAAQFRAEEREQENRQLKLRASQLQLRALRAQMNPHFLFNALNGIQASISDNDAATASKYLAKFAMLMRRSLEYSNYEAISLEEERQFLTDYLEINRHLRFDGQLTYRIVVHPNLEEDIIGVPTMILQPYVENAIEHGLRGQARGHIEVTFSPDGEEHLLATVTDNGIGRSRVAEIQALDASRRHHQSRGTEITESRLQLLSDDQTQWVTTTDLYHPNQEAAGTRVQVRIPISDVPLRQYQRR</sequence>
<accession>A0ABM9AXB2</accession>
<proteinExistence type="predicted"/>
<dbReference type="PANTHER" id="PTHR34220:SF7">
    <property type="entry name" value="SENSOR HISTIDINE KINASE YPDA"/>
    <property type="match status" value="1"/>
</dbReference>
<dbReference type="Gene3D" id="1.25.40.10">
    <property type="entry name" value="Tetratricopeptide repeat domain"/>
    <property type="match status" value="2"/>
</dbReference>
<organism evidence="2 3">
    <name type="scientific">Neolewinella maritima</name>
    <dbReference type="NCBI Taxonomy" id="1383882"/>
    <lineage>
        <taxon>Bacteria</taxon>
        <taxon>Pseudomonadati</taxon>
        <taxon>Bacteroidota</taxon>
        <taxon>Saprospiria</taxon>
        <taxon>Saprospirales</taxon>
        <taxon>Lewinellaceae</taxon>
        <taxon>Neolewinella</taxon>
    </lineage>
</organism>
<keyword evidence="3" id="KW-1185">Reference proteome</keyword>
<dbReference type="Pfam" id="PF06580">
    <property type="entry name" value="His_kinase"/>
    <property type="match status" value="1"/>
</dbReference>
<protein>
    <recommendedName>
        <fullName evidence="1">Signal transduction histidine kinase internal region domain-containing protein</fullName>
    </recommendedName>
</protein>